<dbReference type="OrthoDB" id="5379420at2759"/>
<dbReference type="SUPFAM" id="SSF81901">
    <property type="entry name" value="HCP-like"/>
    <property type="match status" value="1"/>
</dbReference>
<organism evidence="3 4">
    <name type="scientific">Clohesyomyces aquaticus</name>
    <dbReference type="NCBI Taxonomy" id="1231657"/>
    <lineage>
        <taxon>Eukaryota</taxon>
        <taxon>Fungi</taxon>
        <taxon>Dikarya</taxon>
        <taxon>Ascomycota</taxon>
        <taxon>Pezizomycotina</taxon>
        <taxon>Dothideomycetes</taxon>
        <taxon>Pleosporomycetidae</taxon>
        <taxon>Pleosporales</taxon>
        <taxon>Lindgomycetaceae</taxon>
        <taxon>Clohesyomyces</taxon>
    </lineage>
</organism>
<name>A0A1Y1ZZK0_9PLEO</name>
<dbReference type="InterPro" id="IPR011990">
    <property type="entry name" value="TPR-like_helical_dom_sf"/>
</dbReference>
<comment type="caution">
    <text evidence="3">The sequence shown here is derived from an EMBL/GenBank/DDBJ whole genome shotgun (WGS) entry which is preliminary data.</text>
</comment>
<evidence type="ECO:0000256" key="2">
    <source>
        <dbReference type="SAM" id="MobiDB-lite"/>
    </source>
</evidence>
<evidence type="ECO:0000313" key="3">
    <source>
        <dbReference type="EMBL" id="ORY15195.1"/>
    </source>
</evidence>
<feature type="region of interest" description="Disordered" evidence="2">
    <location>
        <begin position="42"/>
        <end position="63"/>
    </location>
</feature>
<reference evidence="3 4" key="1">
    <citation type="submission" date="2016-07" db="EMBL/GenBank/DDBJ databases">
        <title>Pervasive Adenine N6-methylation of Active Genes in Fungi.</title>
        <authorList>
            <consortium name="DOE Joint Genome Institute"/>
            <person name="Mondo S.J."/>
            <person name="Dannebaum R.O."/>
            <person name="Kuo R.C."/>
            <person name="Labutti K."/>
            <person name="Haridas S."/>
            <person name="Kuo A."/>
            <person name="Salamov A."/>
            <person name="Ahrendt S.R."/>
            <person name="Lipzen A."/>
            <person name="Sullivan W."/>
            <person name="Andreopoulos W.B."/>
            <person name="Clum A."/>
            <person name="Lindquist E."/>
            <person name="Daum C."/>
            <person name="Ramamoorthy G.K."/>
            <person name="Gryganskyi A."/>
            <person name="Culley D."/>
            <person name="Magnuson J.K."/>
            <person name="James T.Y."/>
            <person name="O'Malley M.A."/>
            <person name="Stajich J.E."/>
            <person name="Spatafora J.W."/>
            <person name="Visel A."/>
            <person name="Grigoriev I.V."/>
        </authorList>
    </citation>
    <scope>NUCLEOTIDE SEQUENCE [LARGE SCALE GENOMIC DNA]</scope>
    <source>
        <strain evidence="3 4">CBS 115471</strain>
    </source>
</reference>
<dbReference type="STRING" id="1231657.A0A1Y1ZZK0"/>
<dbReference type="InterPro" id="IPR019734">
    <property type="entry name" value="TPR_rpt"/>
</dbReference>
<dbReference type="EMBL" id="MCFA01000027">
    <property type="protein sequence ID" value="ORY15195.1"/>
    <property type="molecule type" value="Genomic_DNA"/>
</dbReference>
<evidence type="ECO:0000313" key="4">
    <source>
        <dbReference type="Proteomes" id="UP000193144"/>
    </source>
</evidence>
<dbReference type="Gene3D" id="1.25.40.10">
    <property type="entry name" value="Tetratricopeptide repeat domain"/>
    <property type="match status" value="1"/>
</dbReference>
<protein>
    <submittedName>
        <fullName evidence="3">Uncharacterized protein</fullName>
    </submittedName>
</protein>
<evidence type="ECO:0000256" key="1">
    <source>
        <dbReference type="PROSITE-ProRule" id="PRU00339"/>
    </source>
</evidence>
<proteinExistence type="predicted"/>
<accession>A0A1Y1ZZK0</accession>
<dbReference type="AlphaFoldDB" id="A0A1Y1ZZK0"/>
<dbReference type="PROSITE" id="PS50005">
    <property type="entry name" value="TPR"/>
    <property type="match status" value="1"/>
</dbReference>
<keyword evidence="1" id="KW-0802">TPR repeat</keyword>
<dbReference type="Proteomes" id="UP000193144">
    <property type="component" value="Unassembled WGS sequence"/>
</dbReference>
<feature type="repeat" description="TPR" evidence="1">
    <location>
        <begin position="214"/>
        <end position="247"/>
    </location>
</feature>
<keyword evidence="4" id="KW-1185">Reference proteome</keyword>
<gene>
    <name evidence="3" type="ORF">BCR34DRAFT_662256</name>
</gene>
<sequence>MSLAPAIARPWGAARPWTCVLCRVQPQRRSYVKSHDLFKLNEKELSKNKPNPRLSPSQQRDRMDALHRSQFLEASYKNKITNMNAKDAESIIKDFLASSNPSGTFMQELAKKNFITVRELTVLGIMIMRIPNASKKPEWIPSSKHPEISKKLLLACVDSGDSLAATHICSAFQLASSKTHGKLNVVEEVVKLYSQTDIQRCRRALDKLIAEGDPEAMTVQGFFYEQEGKMQLARDLYEKALPLADRKYDPKAPPRAPAVDVIGPWNALGYLLLADSSPESQKGAREAFEVGALEADDPLSYYHLASFYPTSSTEWWKYMSKAAASGHTDAIWQLGNYYLDNVNTIIPNTEMGRSLKWLLTSKPGSAKKYAMEWFEVGAGFGHKPSMMKVAEQAEADGDFQRAGDLLYEISQNPPFGEVEEWPRLVMEARVRLPRIAAKIPQIDPDKEIRIN</sequence>